<accession>A0A4S2B6L9</accession>
<evidence type="ECO:0000256" key="1">
    <source>
        <dbReference type="SAM" id="SignalP"/>
    </source>
</evidence>
<dbReference type="PROSITE" id="PS51412">
    <property type="entry name" value="MACPF_2"/>
    <property type="match status" value="1"/>
</dbReference>
<dbReference type="InterPro" id="IPR043708">
    <property type="entry name" value="DUF5648"/>
</dbReference>
<dbReference type="EMBL" id="SRYZ01000001">
    <property type="protein sequence ID" value="TGY09615.1"/>
    <property type="molecule type" value="Genomic_DNA"/>
</dbReference>
<feature type="domain" description="MACPF" evidence="2">
    <location>
        <begin position="14"/>
        <end position="356"/>
    </location>
</feature>
<evidence type="ECO:0000259" key="2">
    <source>
        <dbReference type="PROSITE" id="PS51412"/>
    </source>
</evidence>
<proteinExistence type="predicted"/>
<dbReference type="Proteomes" id="UP000310532">
    <property type="component" value="Unassembled WGS sequence"/>
</dbReference>
<dbReference type="Pfam" id="PF01823">
    <property type="entry name" value="MACPF"/>
    <property type="match status" value="1"/>
</dbReference>
<dbReference type="InterPro" id="IPR020864">
    <property type="entry name" value="MACPF"/>
</dbReference>
<name>A0A4S2B6L9_9BACE</name>
<keyword evidence="4" id="KW-1185">Reference proteome</keyword>
<comment type="caution">
    <text evidence="3">The sequence shown here is derived from an EMBL/GenBank/DDBJ whole genome shotgun (WGS) entry which is preliminary data.</text>
</comment>
<feature type="chain" id="PRO_5020475545" description="MACPF domain-containing protein" evidence="1">
    <location>
        <begin position="20"/>
        <end position="508"/>
    </location>
</feature>
<dbReference type="PROSITE" id="PS51257">
    <property type="entry name" value="PROKAR_LIPOPROTEIN"/>
    <property type="match status" value="1"/>
</dbReference>
<sequence length="508" mass="57468">MKKLFLFMSWIILALSGCSDESVIEPDSTSLPQSVNTRTAGDGIYDVLGYGYDITEEYMGENSTKLRIIDVDAFVKDHKDRFDNPFIGIIDQRVFAGEDAHSFLHQVITDTNFEGSVGKIGIKDDAEGFFSGTIKTGFKSNTMSSYSTKYSFARAEVLKKQRRYLLNTDISTLSQYLSTTFIEDLNKYSAAKIVEMYGTHVLTKIIVGGKYVADYKSAITEETNRTEKTKTVSAGAKYNLSSIGLNANGAWNKTEITETNKKNTNWECHIKSIGGSTSGTSITVTPGQSTSYTINLGAWSESVDDKHSKLIDADWNATYPIYDLISDPIKKQKVKEAVLAYIDSKKIVVKEVNPFYRVYKGKDRNTFYSSSYEEIIDKMNIGYLPDPILTNYVQGYVFKNAEPGTVPIYRLYKSSTKNSYYTTSWDEVQNMQKKGYNYDNFKTSYIQGYIYKNEMPGTVPLYRLYKGAVRNTFYTTSSAEVKYMQNMGYALDPEQIGYIIGYMLPYKD</sequence>
<gene>
    <name evidence="3" type="ORF">E5355_00120</name>
</gene>
<feature type="signal peptide" evidence="1">
    <location>
        <begin position="1"/>
        <end position="19"/>
    </location>
</feature>
<reference evidence="3 4" key="1">
    <citation type="submission" date="2019-04" db="EMBL/GenBank/DDBJ databases">
        <title>Microbes associate with the intestines of laboratory mice.</title>
        <authorList>
            <person name="Navarre W."/>
            <person name="Wong E."/>
            <person name="Huang K."/>
            <person name="Tropini C."/>
            <person name="Ng K."/>
            <person name="Yu B."/>
        </authorList>
    </citation>
    <scope>NUCLEOTIDE SEQUENCE [LARGE SCALE GENOMIC DNA]</scope>
    <source>
        <strain evidence="3 4">NM69_E16B</strain>
    </source>
</reference>
<evidence type="ECO:0000313" key="3">
    <source>
        <dbReference type="EMBL" id="TGY09615.1"/>
    </source>
</evidence>
<dbReference type="Pfam" id="PF18885">
    <property type="entry name" value="DUF5648"/>
    <property type="match status" value="1"/>
</dbReference>
<keyword evidence="1" id="KW-0732">Signal</keyword>
<dbReference type="AlphaFoldDB" id="A0A4S2B6L9"/>
<protein>
    <recommendedName>
        <fullName evidence="2">MACPF domain-containing protein</fullName>
    </recommendedName>
</protein>
<organism evidence="3 4">
    <name type="scientific">Bacteroides muris</name>
    <name type="common">ex Afrizal et al. 2022</name>
    <dbReference type="NCBI Taxonomy" id="2516960"/>
    <lineage>
        <taxon>Bacteria</taxon>
        <taxon>Pseudomonadati</taxon>
        <taxon>Bacteroidota</taxon>
        <taxon>Bacteroidia</taxon>
        <taxon>Bacteroidales</taxon>
        <taxon>Bacteroidaceae</taxon>
        <taxon>Bacteroides</taxon>
    </lineage>
</organism>
<evidence type="ECO:0000313" key="4">
    <source>
        <dbReference type="Proteomes" id="UP000310532"/>
    </source>
</evidence>